<sequence>MSATRSRTCLSCNRTFSKAEHLTRHLRSHTNDRPYECLICGRLYSRSDVLRRHEKIHQAASPQSRERPVAELAMLTPFSQQTSNPSDAPTGTYLEPEHQLHLVNSIQQSEPSTSWLPGALLDVDALDFTLTSAISEWAQLPPIPSIPSLTDNGPFLTPTSVQTAELPADIVKRKWFTRLSVPEDTPAPQKSSGTRGREVGHGNLAADENYRAGLSQRLQPRMHDEALPSAEQLNLFADQFFTRFHQLLPIVHVPSFKPTTENSLLFISICSVGSLFVGSSHAVAQGTRLFERLNKAILASWESVLVRSCSDGLSMVQAAIIGQTFAILSGRPKDLILAGVLHGTVMAWARESDRNALPLPATPRDLDLDDARLDEQWSQWIDREQRLRVKIALNIHDAELASLLHHEPICKHRLTHYPHLASDALFTAPTAVRWARAYKLTATPTSPQMSTTYLDNILPGDSRFAAYGLLESISAHVSEARRSNTLDDQEVGRLSHMLMWWWGSNSTQSSVHDNEDDPFALQILWHSTYMAIYADLDLLERASGRDGESAAQASYPLVRSWSSSLAASKCLVHAFLLQRYVEQMRVAAEPAIHIPRGLFHAALCWFAFTRIGGQQGVDVKAFEAPEVQLSDNHATPPGALGKAGRDCILADANQVHRLIDMLNRGGRWGISSSFASVLCAAIEGQQGA</sequence>
<dbReference type="Proteomes" id="UP000249661">
    <property type="component" value="Unassembled WGS sequence"/>
</dbReference>
<reference evidence="1" key="1">
    <citation type="submission" date="2018-02" db="EMBL/GenBank/DDBJ databases">
        <title>The genomes of Aspergillus section Nigri reveals drivers in fungal speciation.</title>
        <authorList>
            <consortium name="DOE Joint Genome Institute"/>
            <person name="Vesth T.C."/>
            <person name="Nybo J."/>
            <person name="Theobald S."/>
            <person name="Brandl J."/>
            <person name="Frisvad J.C."/>
            <person name="Nielsen K.F."/>
            <person name="Lyhne E.K."/>
            <person name="Kogle M.E."/>
            <person name="Kuo A."/>
            <person name="Riley R."/>
            <person name="Clum A."/>
            <person name="Nolan M."/>
            <person name="Lipzen A."/>
            <person name="Salamov A."/>
            <person name="Henrissat B."/>
            <person name="Wiebenga A."/>
            <person name="De vries R.P."/>
            <person name="Grigoriev I.V."/>
            <person name="Mortensen U.H."/>
            <person name="Andersen M.R."/>
            <person name="Baker S.E."/>
        </authorList>
    </citation>
    <scope>NUCLEOTIDE SEQUENCE</scope>
    <source>
        <strain evidence="1">CBS 121060</strain>
    </source>
</reference>
<accession>A0ACD1HEL7</accession>
<evidence type="ECO:0000313" key="2">
    <source>
        <dbReference type="Proteomes" id="UP000249661"/>
    </source>
</evidence>
<protein>
    <submittedName>
        <fullName evidence="1">Uncharacterized protein</fullName>
    </submittedName>
</protein>
<dbReference type="EMBL" id="KZ824946">
    <property type="protein sequence ID" value="RAH71879.1"/>
    <property type="molecule type" value="Genomic_DNA"/>
</dbReference>
<evidence type="ECO:0000313" key="1">
    <source>
        <dbReference type="EMBL" id="RAH71879.1"/>
    </source>
</evidence>
<organism evidence="1 2">
    <name type="scientific">Aspergillus aculeatinus CBS 121060</name>
    <dbReference type="NCBI Taxonomy" id="1448322"/>
    <lineage>
        <taxon>Eukaryota</taxon>
        <taxon>Fungi</taxon>
        <taxon>Dikarya</taxon>
        <taxon>Ascomycota</taxon>
        <taxon>Pezizomycotina</taxon>
        <taxon>Eurotiomycetes</taxon>
        <taxon>Eurotiomycetidae</taxon>
        <taxon>Eurotiales</taxon>
        <taxon>Aspergillaceae</taxon>
        <taxon>Aspergillus</taxon>
        <taxon>Aspergillus subgen. Circumdati</taxon>
    </lineage>
</organism>
<keyword evidence="2" id="KW-1185">Reference proteome</keyword>
<gene>
    <name evidence="1" type="ORF">BO66DRAFT_42019</name>
</gene>
<proteinExistence type="predicted"/>
<name>A0ACD1HEL7_9EURO</name>